<dbReference type="HOGENOM" id="CLU_937201_0_0_1"/>
<name>T5A7N0_OPHSC</name>
<reference evidence="2 3" key="1">
    <citation type="journal article" date="2013" name="Chin. Sci. Bull.">
        <title>Genome survey uncovers the secrets of sex and lifestyle in caterpillar fungus.</title>
        <authorList>
            <person name="Hu X."/>
            <person name="Zhang Y."/>
            <person name="Xiao G."/>
            <person name="Zheng P."/>
            <person name="Xia Y."/>
            <person name="Zhang X."/>
            <person name="St Leger R.J."/>
            <person name="Liu X."/>
            <person name="Wang C."/>
        </authorList>
    </citation>
    <scope>NUCLEOTIDE SEQUENCE [LARGE SCALE GENOMIC DNA]</scope>
    <source>
        <strain evidence="3">Co18 / CGMCC 3.14243</strain>
        <tissue evidence="2">Fruit-body</tissue>
    </source>
</reference>
<dbReference type="EMBL" id="KE654718">
    <property type="protein sequence ID" value="EQK98425.1"/>
    <property type="molecule type" value="Genomic_DNA"/>
</dbReference>
<gene>
    <name evidence="2" type="ORF">OCS_05863</name>
</gene>
<organism evidence="2 3">
    <name type="scientific">Ophiocordyceps sinensis (strain Co18 / CGMCC 3.14243)</name>
    <name type="common">Yarsagumba caterpillar fungus</name>
    <name type="synonym">Hirsutella sinensis</name>
    <dbReference type="NCBI Taxonomy" id="911162"/>
    <lineage>
        <taxon>Eukaryota</taxon>
        <taxon>Fungi</taxon>
        <taxon>Dikarya</taxon>
        <taxon>Ascomycota</taxon>
        <taxon>Pezizomycotina</taxon>
        <taxon>Sordariomycetes</taxon>
        <taxon>Hypocreomycetidae</taxon>
        <taxon>Hypocreales</taxon>
        <taxon>Ophiocordycipitaceae</taxon>
        <taxon>Ophiocordyceps</taxon>
    </lineage>
</organism>
<evidence type="ECO:0000256" key="1">
    <source>
        <dbReference type="SAM" id="MobiDB-lite"/>
    </source>
</evidence>
<sequence length="297" mass="31394">MGTGLVARHRAVTEGIVEAAEPEAERLLELVATDEVDVEARDEGDVFEDEVSRVRAVWAVHEVLHDAIASTHDLQGCVARVNDVRVFGGFRVAHKKLLASRSGWICGIVLDADSLTREQSRAIIAKSGRDTAEDDESGDTAEDDESGDTAEDDESGDTAEDDESGDTAEDDESGDTAEDDESGDTAEDDESGDTAEDDESGDTAEDDESGDTAEDDESGDTAEDDESGDTAEDDESGDTAEDDESGDTAEDDESGDTAEDDESGDTAEDDESGQTAEDDDESDDFWAAALMASTVCF</sequence>
<accession>T5A7N0</accession>
<dbReference type="AlphaFoldDB" id="T5A7N0"/>
<feature type="region of interest" description="Disordered" evidence="1">
    <location>
        <begin position="124"/>
        <end position="283"/>
    </location>
</feature>
<proteinExistence type="predicted"/>
<evidence type="ECO:0000313" key="3">
    <source>
        <dbReference type="Proteomes" id="UP000019374"/>
    </source>
</evidence>
<evidence type="ECO:0000313" key="2">
    <source>
        <dbReference type="EMBL" id="EQK98425.1"/>
    </source>
</evidence>
<protein>
    <submittedName>
        <fullName evidence="2">Uncharacterized protein</fullName>
    </submittedName>
</protein>
<dbReference type="eggNOG" id="KOG4297">
    <property type="taxonomic scope" value="Eukaryota"/>
</dbReference>
<feature type="compositionally biased region" description="Acidic residues" evidence="1">
    <location>
        <begin position="132"/>
        <end position="283"/>
    </location>
</feature>
<dbReference type="Proteomes" id="UP000019374">
    <property type="component" value="Unassembled WGS sequence"/>
</dbReference>